<keyword evidence="1" id="KW-0862">Zinc</keyword>
<dbReference type="SMART" id="SM00343">
    <property type="entry name" value="ZnF_C2HC"/>
    <property type="match status" value="1"/>
</dbReference>
<dbReference type="InterPro" id="IPR036875">
    <property type="entry name" value="Znf_CCHC_sf"/>
</dbReference>
<feature type="region of interest" description="Disordered" evidence="2">
    <location>
        <begin position="113"/>
        <end position="132"/>
    </location>
</feature>
<dbReference type="GO" id="GO:0003676">
    <property type="term" value="F:nucleic acid binding"/>
    <property type="evidence" value="ECO:0007669"/>
    <property type="project" value="InterPro"/>
</dbReference>
<evidence type="ECO:0000313" key="5">
    <source>
        <dbReference type="Proteomes" id="UP000799429"/>
    </source>
</evidence>
<evidence type="ECO:0000256" key="1">
    <source>
        <dbReference type="PROSITE-ProRule" id="PRU00047"/>
    </source>
</evidence>
<sequence>MSSRLLNMKFMQRSAASTTSPSSRSPSTPAGPPSKRIRLSNGTGAPTGTTSHYDAVQTAVAAEELKRSQAVERQAVESGETRWVLSFQEPDESPKAGLQVVTAGYAAIDGTIHDSYGYDHENIPRTSGLEGRRSFGKFNKALEKKQYRASSSSSSSDSESDGEESEEDDGEEGETTGSGLVKRAHTEVGEKLRAERKAKKKAAKAEIEKMADARRKKEIKLNTLTSISGHSHIPRVPLSGSTTNMECYGCGKRGHRKANCPQRGTRRE</sequence>
<feature type="compositionally biased region" description="Basic residues" evidence="2">
    <location>
        <begin position="252"/>
        <end position="268"/>
    </location>
</feature>
<dbReference type="SUPFAM" id="SSF57756">
    <property type="entry name" value="Retrovirus zinc finger-like domains"/>
    <property type="match status" value="1"/>
</dbReference>
<evidence type="ECO:0000256" key="2">
    <source>
        <dbReference type="SAM" id="MobiDB-lite"/>
    </source>
</evidence>
<feature type="region of interest" description="Disordered" evidence="2">
    <location>
        <begin position="143"/>
        <end position="217"/>
    </location>
</feature>
<name>A0A9P4SE90_9PEZI</name>
<feature type="compositionally biased region" description="Polar residues" evidence="2">
    <location>
        <begin position="40"/>
        <end position="52"/>
    </location>
</feature>
<feature type="compositionally biased region" description="Low complexity" evidence="2">
    <location>
        <begin position="14"/>
        <end position="28"/>
    </location>
</feature>
<keyword evidence="1" id="KW-0863">Zinc-finger</keyword>
<feature type="compositionally biased region" description="Basic and acidic residues" evidence="2">
    <location>
        <begin position="184"/>
        <end position="195"/>
    </location>
</feature>
<feature type="compositionally biased region" description="Acidic residues" evidence="2">
    <location>
        <begin position="158"/>
        <end position="174"/>
    </location>
</feature>
<dbReference type="GO" id="GO:0008270">
    <property type="term" value="F:zinc ion binding"/>
    <property type="evidence" value="ECO:0007669"/>
    <property type="project" value="UniProtKB-KW"/>
</dbReference>
<dbReference type="EMBL" id="MU006091">
    <property type="protein sequence ID" value="KAF2841156.1"/>
    <property type="molecule type" value="Genomic_DNA"/>
</dbReference>
<evidence type="ECO:0000259" key="3">
    <source>
        <dbReference type="PROSITE" id="PS50158"/>
    </source>
</evidence>
<dbReference type="OrthoDB" id="427960at2759"/>
<comment type="caution">
    <text evidence="4">The sequence shown here is derived from an EMBL/GenBank/DDBJ whole genome shotgun (WGS) entry which is preliminary data.</text>
</comment>
<gene>
    <name evidence="4" type="ORF">M501DRAFT_989710</name>
</gene>
<reference evidence="4" key="1">
    <citation type="journal article" date="2020" name="Stud. Mycol.">
        <title>101 Dothideomycetes genomes: a test case for predicting lifestyles and emergence of pathogens.</title>
        <authorList>
            <person name="Haridas S."/>
            <person name="Albert R."/>
            <person name="Binder M."/>
            <person name="Bloem J."/>
            <person name="Labutti K."/>
            <person name="Salamov A."/>
            <person name="Andreopoulos B."/>
            <person name="Baker S."/>
            <person name="Barry K."/>
            <person name="Bills G."/>
            <person name="Bluhm B."/>
            <person name="Cannon C."/>
            <person name="Castanera R."/>
            <person name="Culley D."/>
            <person name="Daum C."/>
            <person name="Ezra D."/>
            <person name="Gonzalez J."/>
            <person name="Henrissat B."/>
            <person name="Kuo A."/>
            <person name="Liang C."/>
            <person name="Lipzen A."/>
            <person name="Lutzoni F."/>
            <person name="Magnuson J."/>
            <person name="Mondo S."/>
            <person name="Nolan M."/>
            <person name="Ohm R."/>
            <person name="Pangilinan J."/>
            <person name="Park H.-J."/>
            <person name="Ramirez L."/>
            <person name="Alfaro M."/>
            <person name="Sun H."/>
            <person name="Tritt A."/>
            <person name="Yoshinaga Y."/>
            <person name="Zwiers L.-H."/>
            <person name="Turgeon B."/>
            <person name="Goodwin S."/>
            <person name="Spatafora J."/>
            <person name="Crous P."/>
            <person name="Grigoriev I."/>
        </authorList>
    </citation>
    <scope>NUCLEOTIDE SEQUENCE</scope>
    <source>
        <strain evidence="4">CBS 101060</strain>
    </source>
</reference>
<feature type="region of interest" description="Disordered" evidence="2">
    <location>
        <begin position="1"/>
        <end position="52"/>
    </location>
</feature>
<protein>
    <recommendedName>
        <fullName evidence="3">CCHC-type domain-containing protein</fullName>
    </recommendedName>
</protein>
<feature type="region of interest" description="Disordered" evidence="2">
    <location>
        <begin position="249"/>
        <end position="268"/>
    </location>
</feature>
<dbReference type="Proteomes" id="UP000799429">
    <property type="component" value="Unassembled WGS sequence"/>
</dbReference>
<dbReference type="PROSITE" id="PS50158">
    <property type="entry name" value="ZF_CCHC"/>
    <property type="match status" value="1"/>
</dbReference>
<proteinExistence type="predicted"/>
<keyword evidence="5" id="KW-1185">Reference proteome</keyword>
<organism evidence="4 5">
    <name type="scientific">Patellaria atrata CBS 101060</name>
    <dbReference type="NCBI Taxonomy" id="1346257"/>
    <lineage>
        <taxon>Eukaryota</taxon>
        <taxon>Fungi</taxon>
        <taxon>Dikarya</taxon>
        <taxon>Ascomycota</taxon>
        <taxon>Pezizomycotina</taxon>
        <taxon>Dothideomycetes</taxon>
        <taxon>Dothideomycetes incertae sedis</taxon>
        <taxon>Patellariales</taxon>
        <taxon>Patellariaceae</taxon>
        <taxon>Patellaria</taxon>
    </lineage>
</organism>
<keyword evidence="1" id="KW-0479">Metal-binding</keyword>
<accession>A0A9P4SE90</accession>
<evidence type="ECO:0000313" key="4">
    <source>
        <dbReference type="EMBL" id="KAF2841156.1"/>
    </source>
</evidence>
<dbReference type="InterPro" id="IPR001878">
    <property type="entry name" value="Znf_CCHC"/>
</dbReference>
<feature type="compositionally biased region" description="Basic and acidic residues" evidence="2">
    <location>
        <begin position="203"/>
        <end position="215"/>
    </location>
</feature>
<dbReference type="Pfam" id="PF10175">
    <property type="entry name" value="MPP6"/>
    <property type="match status" value="1"/>
</dbReference>
<dbReference type="AlphaFoldDB" id="A0A9P4SE90"/>
<feature type="domain" description="CCHC-type" evidence="3">
    <location>
        <begin position="247"/>
        <end position="262"/>
    </location>
</feature>